<dbReference type="InterPro" id="IPR029454">
    <property type="entry name" value="ODR-4-like"/>
</dbReference>
<feature type="region of interest" description="Disordered" evidence="6">
    <location>
        <begin position="440"/>
        <end position="460"/>
    </location>
</feature>
<dbReference type="GO" id="GO:0008104">
    <property type="term" value="P:intracellular protein localization"/>
    <property type="evidence" value="ECO:0007669"/>
    <property type="project" value="TreeGrafter"/>
</dbReference>
<comment type="subcellular location">
    <subcellularLocation>
        <location evidence="1">Membrane</location>
    </subcellularLocation>
</comment>
<comment type="similarity">
    <text evidence="2">Belongs to the ODR-4 family.</text>
</comment>
<dbReference type="EMBL" id="CAMGYJ010000010">
    <property type="protein sequence ID" value="CAI0548428.1"/>
    <property type="molecule type" value="Genomic_DNA"/>
</dbReference>
<accession>A0AAV0QW87</accession>
<proteinExistence type="inferred from homology"/>
<keyword evidence="4 7" id="KW-1133">Transmembrane helix</keyword>
<keyword evidence="9" id="KW-1185">Reference proteome</keyword>
<evidence type="ECO:0000256" key="3">
    <source>
        <dbReference type="ARBA" id="ARBA00022692"/>
    </source>
</evidence>
<organism evidence="8 9">
    <name type="scientific">Linum tenue</name>
    <dbReference type="NCBI Taxonomy" id="586396"/>
    <lineage>
        <taxon>Eukaryota</taxon>
        <taxon>Viridiplantae</taxon>
        <taxon>Streptophyta</taxon>
        <taxon>Embryophyta</taxon>
        <taxon>Tracheophyta</taxon>
        <taxon>Spermatophyta</taxon>
        <taxon>Magnoliopsida</taxon>
        <taxon>eudicotyledons</taxon>
        <taxon>Gunneridae</taxon>
        <taxon>Pentapetalae</taxon>
        <taxon>rosids</taxon>
        <taxon>fabids</taxon>
        <taxon>Malpighiales</taxon>
        <taxon>Linaceae</taxon>
        <taxon>Linum</taxon>
    </lineage>
</organism>
<dbReference type="PANTHER" id="PTHR33966:SF1">
    <property type="entry name" value="PROTEIN ODR-4 HOMOLOG"/>
    <property type="match status" value="1"/>
</dbReference>
<evidence type="ECO:0000256" key="4">
    <source>
        <dbReference type="ARBA" id="ARBA00022989"/>
    </source>
</evidence>
<keyword evidence="5 7" id="KW-0472">Membrane</keyword>
<dbReference type="GO" id="GO:0016020">
    <property type="term" value="C:membrane"/>
    <property type="evidence" value="ECO:0007669"/>
    <property type="project" value="UniProtKB-SubCell"/>
</dbReference>
<reference evidence="8" key="1">
    <citation type="submission" date="2022-08" db="EMBL/GenBank/DDBJ databases">
        <authorList>
            <person name="Gutierrez-Valencia J."/>
        </authorList>
    </citation>
    <scope>NUCLEOTIDE SEQUENCE</scope>
</reference>
<dbReference type="AlphaFoldDB" id="A0AAV0QW87"/>
<name>A0AAV0QW87_9ROSI</name>
<evidence type="ECO:0000256" key="2">
    <source>
        <dbReference type="ARBA" id="ARBA00010131"/>
    </source>
</evidence>
<comment type="caution">
    <text evidence="8">The sequence shown here is derived from an EMBL/GenBank/DDBJ whole genome shotgun (WGS) entry which is preliminary data.</text>
</comment>
<keyword evidence="3 7" id="KW-0812">Transmembrane</keyword>
<dbReference type="Pfam" id="PF14778">
    <property type="entry name" value="ODR4-like"/>
    <property type="match status" value="1"/>
</dbReference>
<feature type="transmembrane region" description="Helical" evidence="7">
    <location>
        <begin position="470"/>
        <end position="492"/>
    </location>
</feature>
<evidence type="ECO:0000256" key="5">
    <source>
        <dbReference type="ARBA" id="ARBA00023136"/>
    </source>
</evidence>
<dbReference type="GO" id="GO:0012505">
    <property type="term" value="C:endomembrane system"/>
    <property type="evidence" value="ECO:0007669"/>
    <property type="project" value="TreeGrafter"/>
</dbReference>
<dbReference type="Proteomes" id="UP001154282">
    <property type="component" value="Unassembled WGS sequence"/>
</dbReference>
<evidence type="ECO:0000256" key="7">
    <source>
        <dbReference type="SAM" id="Phobius"/>
    </source>
</evidence>
<evidence type="ECO:0008006" key="10">
    <source>
        <dbReference type="Google" id="ProtNLM"/>
    </source>
</evidence>
<evidence type="ECO:0000256" key="6">
    <source>
        <dbReference type="SAM" id="MobiDB-lite"/>
    </source>
</evidence>
<protein>
    <recommendedName>
        <fullName evidence="10">Protein odr-4 homolog</fullName>
    </recommendedName>
</protein>
<sequence>MVKVVVGDENQLKLAEDRLTQSGFTAQVGLVIGKLSSPLDRGFVFDLVPTPTNDAGEPACSVVETKDDKKKGGSKSKSQVSDASTLFIDTDWVAEHARQVSRMLVGGMNVVGVYVWVSDTSFKNSTITLCQLLQTVKGVAEAAPILEGDWDERLLIHISYSPRRWTCRNCMLSSSITSSSIRPCDFKMGKVLSSMQRFRCIYNFELRLPISHEHESTASTLSAILRYGISTHVKELRGAKAVIDGKLITNDEPCTTDTLHEVELLLPFLECDPATEACSQKNVDGLLVFGGSVCSFTYLNNKEPVSQAVADIKFDIVRSLQSRLDILCDEADQELAAEDEGTEEASQDRLSHKPVSKLALHSLRKTCHLAFPRRVFIPWLGDIYICDYLQPSETLEVIKDHCVELMSMQAPTDASTFFQPEVEAPSVISKSFWDVSVAGNSNNSSSSKSREVDDASPESSNRQLRKTVNFSFSMVAAVLILLMSILLGFVFVRKS</sequence>
<gene>
    <name evidence="8" type="ORF">LITE_LOCUS44763</name>
</gene>
<evidence type="ECO:0000313" key="9">
    <source>
        <dbReference type="Proteomes" id="UP001154282"/>
    </source>
</evidence>
<evidence type="ECO:0000256" key="1">
    <source>
        <dbReference type="ARBA" id="ARBA00004370"/>
    </source>
</evidence>
<evidence type="ECO:0000313" key="8">
    <source>
        <dbReference type="EMBL" id="CAI0548428.1"/>
    </source>
</evidence>
<dbReference type="PANTHER" id="PTHR33966">
    <property type="entry name" value="PROTEIN ODR-4 HOMOLOG"/>
    <property type="match status" value="1"/>
</dbReference>